<dbReference type="InterPro" id="IPR010281">
    <property type="entry name" value="DUF885"/>
</dbReference>
<reference evidence="1 2" key="1">
    <citation type="submission" date="2019-05" db="EMBL/GenBank/DDBJ databases">
        <title>Colwellia ponticola sp. nov., isolated from seawater.</title>
        <authorList>
            <person name="Yoon J.-H."/>
        </authorList>
    </citation>
    <scope>NUCLEOTIDE SEQUENCE [LARGE SCALE GENOMIC DNA]</scope>
    <source>
        <strain evidence="1 2">OISW-25</strain>
    </source>
</reference>
<protein>
    <submittedName>
        <fullName evidence="1">DUF885 domain-containing protein</fullName>
    </submittedName>
</protein>
<dbReference type="OrthoDB" id="9769898at2"/>
<dbReference type="PANTHER" id="PTHR33361:SF2">
    <property type="entry name" value="DUF885 DOMAIN-CONTAINING PROTEIN"/>
    <property type="match status" value="1"/>
</dbReference>
<gene>
    <name evidence="1" type="ORF">FCS21_01500</name>
</gene>
<dbReference type="EMBL" id="SZVP01000001">
    <property type="protein sequence ID" value="TMM47979.1"/>
    <property type="molecule type" value="Genomic_DNA"/>
</dbReference>
<accession>A0A8H2JRR8</accession>
<comment type="caution">
    <text evidence="1">The sequence shown here is derived from an EMBL/GenBank/DDBJ whole genome shotgun (WGS) entry which is preliminary data.</text>
</comment>
<evidence type="ECO:0000313" key="2">
    <source>
        <dbReference type="Proteomes" id="UP000307702"/>
    </source>
</evidence>
<sequence>MTDVANFRKRTYISAFGEGWGLYSEYLGIEAGMYENPYHNFGRLTYEMWRACRLVVDTGIHTQGWSREQAINYLASNTALSLHNVTTEIDRYISWPGQTLSYKIGELTIKRLRNEAEQALGENFDLRDFHDQLLKHGSMPLSMLDTVITGYINEQKINNARNDHEKSRPS</sequence>
<proteinExistence type="predicted"/>
<evidence type="ECO:0000313" key="1">
    <source>
        <dbReference type="EMBL" id="TMM47979.1"/>
    </source>
</evidence>
<name>A0A8H2JRR8_9GAMM</name>
<dbReference type="Pfam" id="PF05960">
    <property type="entry name" value="DUF885"/>
    <property type="match status" value="1"/>
</dbReference>
<keyword evidence="2" id="KW-1185">Reference proteome</keyword>
<dbReference type="PANTHER" id="PTHR33361">
    <property type="entry name" value="GLR0591 PROTEIN"/>
    <property type="match status" value="1"/>
</dbReference>
<organism evidence="1 2">
    <name type="scientific">Colwellia ponticola</name>
    <dbReference type="NCBI Taxonomy" id="2304625"/>
    <lineage>
        <taxon>Bacteria</taxon>
        <taxon>Pseudomonadati</taxon>
        <taxon>Pseudomonadota</taxon>
        <taxon>Gammaproteobacteria</taxon>
        <taxon>Alteromonadales</taxon>
        <taxon>Colwelliaceae</taxon>
        <taxon>Colwellia</taxon>
    </lineage>
</organism>
<dbReference type="AlphaFoldDB" id="A0A8H2JRR8"/>
<dbReference type="Proteomes" id="UP000307702">
    <property type="component" value="Unassembled WGS sequence"/>
</dbReference>